<name>A0ACB1AK59_MELEN</name>
<evidence type="ECO:0000313" key="2">
    <source>
        <dbReference type="Proteomes" id="UP001497535"/>
    </source>
</evidence>
<organism evidence="1 2">
    <name type="scientific">Meloidogyne enterolobii</name>
    <name type="common">Root-knot nematode worm</name>
    <name type="synonym">Meloidogyne mayaguensis</name>
    <dbReference type="NCBI Taxonomy" id="390850"/>
    <lineage>
        <taxon>Eukaryota</taxon>
        <taxon>Metazoa</taxon>
        <taxon>Ecdysozoa</taxon>
        <taxon>Nematoda</taxon>
        <taxon>Chromadorea</taxon>
        <taxon>Rhabditida</taxon>
        <taxon>Tylenchina</taxon>
        <taxon>Tylenchomorpha</taxon>
        <taxon>Tylenchoidea</taxon>
        <taxon>Meloidogynidae</taxon>
        <taxon>Meloidogyninae</taxon>
        <taxon>Meloidogyne</taxon>
    </lineage>
</organism>
<comment type="caution">
    <text evidence="1">The sequence shown here is derived from an EMBL/GenBank/DDBJ whole genome shotgun (WGS) entry which is preliminary data.</text>
</comment>
<proteinExistence type="predicted"/>
<dbReference type="EMBL" id="CAVMJV010000081">
    <property type="protein sequence ID" value="CAK5090385.1"/>
    <property type="molecule type" value="Genomic_DNA"/>
</dbReference>
<dbReference type="Proteomes" id="UP001497535">
    <property type="component" value="Unassembled WGS sequence"/>
</dbReference>
<gene>
    <name evidence="1" type="ORF">MENTE1834_LOCUS38168</name>
</gene>
<reference evidence="1" key="1">
    <citation type="submission" date="2023-11" db="EMBL/GenBank/DDBJ databases">
        <authorList>
            <person name="Poullet M."/>
        </authorList>
    </citation>
    <scope>NUCLEOTIDE SEQUENCE</scope>
    <source>
        <strain evidence="1">E1834</strain>
    </source>
</reference>
<sequence>MVCEEVEKFCKSSFNQSLVGTFLCILHEINNEEIDETSLVLDILADGVLLVLKINLTHAPVNTCVFSIRTLVFRKNCFRIPLKTDDVNPSLSNKELLEIAGSISPERMCIYNQISKSLCCISFYCIYLQEMLKYCTSNWQQLSEAFHQRVFAFVNNNKAGILTESRPKQKDGSEGALLMCNDLLMLIETEQSSDLLNNFFNSPTSHKEMKQACSFLDDYSWVLCILYLLYESRE</sequence>
<evidence type="ECO:0000313" key="1">
    <source>
        <dbReference type="EMBL" id="CAK5090385.1"/>
    </source>
</evidence>
<keyword evidence="2" id="KW-1185">Reference proteome</keyword>
<protein>
    <submittedName>
        <fullName evidence="1">Uncharacterized protein</fullName>
    </submittedName>
</protein>
<accession>A0ACB1AK59</accession>